<accession>A0ACC0LPC0</accession>
<evidence type="ECO:0000313" key="1">
    <source>
        <dbReference type="EMBL" id="KAI8530460.1"/>
    </source>
</evidence>
<reference evidence="1" key="1">
    <citation type="submission" date="2022-02" db="EMBL/GenBank/DDBJ databases">
        <title>Plant Genome Project.</title>
        <authorList>
            <person name="Zhang R.-G."/>
        </authorList>
    </citation>
    <scope>NUCLEOTIDE SEQUENCE</scope>
    <source>
        <strain evidence="1">AT1</strain>
    </source>
</reference>
<name>A0ACC0LPC0_RHOML</name>
<gene>
    <name evidence="1" type="ORF">RHMOL_Rhmol11G0060200</name>
</gene>
<evidence type="ECO:0000313" key="2">
    <source>
        <dbReference type="Proteomes" id="UP001062846"/>
    </source>
</evidence>
<dbReference type="EMBL" id="CM046398">
    <property type="protein sequence ID" value="KAI8530460.1"/>
    <property type="molecule type" value="Genomic_DNA"/>
</dbReference>
<sequence>MEDLEWDLALGQDSSATVASVDKRKRKFGDVLADLWDFDGMSSLWDVANVTSSGRVFQPPHLQARSSSNPPAQRPNFPAAQRNVPIDPSGVPKEDVIQKQLKRIPAAVSIWGLISSSKEHREKLSSALARLKDLVPSNLAVKAYDSTRRMVEGTLMLKLDAEGFEMDVEFHVVNIPTTFNLLLGRSWLHRAYIMVVP</sequence>
<comment type="caution">
    <text evidence="1">The sequence shown here is derived from an EMBL/GenBank/DDBJ whole genome shotgun (WGS) entry which is preliminary data.</text>
</comment>
<dbReference type="Proteomes" id="UP001062846">
    <property type="component" value="Chromosome 11"/>
</dbReference>
<keyword evidence="2" id="KW-1185">Reference proteome</keyword>
<proteinExistence type="predicted"/>
<protein>
    <submittedName>
        <fullName evidence="1">Uncharacterized protein</fullName>
    </submittedName>
</protein>
<organism evidence="1 2">
    <name type="scientific">Rhododendron molle</name>
    <name type="common">Chinese azalea</name>
    <name type="synonym">Azalea mollis</name>
    <dbReference type="NCBI Taxonomy" id="49168"/>
    <lineage>
        <taxon>Eukaryota</taxon>
        <taxon>Viridiplantae</taxon>
        <taxon>Streptophyta</taxon>
        <taxon>Embryophyta</taxon>
        <taxon>Tracheophyta</taxon>
        <taxon>Spermatophyta</taxon>
        <taxon>Magnoliopsida</taxon>
        <taxon>eudicotyledons</taxon>
        <taxon>Gunneridae</taxon>
        <taxon>Pentapetalae</taxon>
        <taxon>asterids</taxon>
        <taxon>Ericales</taxon>
        <taxon>Ericaceae</taxon>
        <taxon>Ericoideae</taxon>
        <taxon>Rhodoreae</taxon>
        <taxon>Rhododendron</taxon>
    </lineage>
</organism>